<reference evidence="1" key="1">
    <citation type="submission" date="2021-01" db="EMBL/GenBank/DDBJ databases">
        <authorList>
            <consortium name="Genoscope - CEA"/>
            <person name="William W."/>
        </authorList>
    </citation>
    <scope>NUCLEOTIDE SEQUENCE</scope>
</reference>
<gene>
    <name evidence="1" type="ORF">PSON_ATCC_30995.1.T0120155</name>
</gene>
<comment type="caution">
    <text evidence="1">The sequence shown here is derived from an EMBL/GenBank/DDBJ whole genome shotgun (WGS) entry which is preliminary data.</text>
</comment>
<evidence type="ECO:0000313" key="2">
    <source>
        <dbReference type="Proteomes" id="UP000692954"/>
    </source>
</evidence>
<sequence length="169" mass="20331">MNSKEQTSADKRETLQLFQKVCQSEQKQNIQINKENVDPQIQIMIQNGNKERKKRFRMPYEIFSSKKKYEILRLSKPNSNKQYEFVVYDEEQLRLQKEFSEKIRDVFDKDDDVDTTESVLQQLQDICLNDLIDGVRQNQQESVPNMINLLRVKRHYDILDRDKNEDIQN</sequence>
<organism evidence="1 2">
    <name type="scientific">Paramecium sonneborni</name>
    <dbReference type="NCBI Taxonomy" id="65129"/>
    <lineage>
        <taxon>Eukaryota</taxon>
        <taxon>Sar</taxon>
        <taxon>Alveolata</taxon>
        <taxon>Ciliophora</taxon>
        <taxon>Intramacronucleata</taxon>
        <taxon>Oligohymenophorea</taxon>
        <taxon>Peniculida</taxon>
        <taxon>Parameciidae</taxon>
        <taxon>Paramecium</taxon>
    </lineage>
</organism>
<dbReference type="EMBL" id="CAJJDN010000012">
    <property type="protein sequence ID" value="CAD8058346.1"/>
    <property type="molecule type" value="Genomic_DNA"/>
</dbReference>
<accession>A0A8S1L0E0</accession>
<name>A0A8S1L0E0_9CILI</name>
<evidence type="ECO:0000313" key="1">
    <source>
        <dbReference type="EMBL" id="CAD8058346.1"/>
    </source>
</evidence>
<dbReference type="Proteomes" id="UP000692954">
    <property type="component" value="Unassembled WGS sequence"/>
</dbReference>
<protein>
    <submittedName>
        <fullName evidence="1">Uncharacterized protein</fullName>
    </submittedName>
</protein>
<proteinExistence type="predicted"/>
<keyword evidence="2" id="KW-1185">Reference proteome</keyword>
<dbReference type="OrthoDB" id="295822at2759"/>
<dbReference type="AlphaFoldDB" id="A0A8S1L0E0"/>